<keyword evidence="4" id="KW-1185">Reference proteome</keyword>
<evidence type="ECO:0000313" key="4">
    <source>
        <dbReference type="Proteomes" id="UP001163632"/>
    </source>
</evidence>
<dbReference type="EMBL" id="CP087831">
    <property type="protein sequence ID" value="UZA04792.1"/>
    <property type="molecule type" value="Genomic_DNA"/>
</dbReference>
<dbReference type="RefSeq" id="WP_264697381.1">
    <property type="nucleotide sequence ID" value="NZ_CP087831.1"/>
</dbReference>
<keyword evidence="1 2" id="KW-0238">DNA-binding</keyword>
<dbReference type="Gene3D" id="2.40.50.140">
    <property type="entry name" value="Nucleic acid-binding proteins"/>
    <property type="match status" value="1"/>
</dbReference>
<evidence type="ECO:0000256" key="2">
    <source>
        <dbReference type="PROSITE-ProRule" id="PRU00252"/>
    </source>
</evidence>
<dbReference type="GO" id="GO:0003677">
    <property type="term" value="F:DNA binding"/>
    <property type="evidence" value="ECO:0007669"/>
    <property type="project" value="UniProtKB-KW"/>
</dbReference>
<accession>A0ABY6MB69</accession>
<gene>
    <name evidence="3" type="ORF">LP092_15045</name>
</gene>
<dbReference type="Proteomes" id="UP001163632">
    <property type="component" value="Plasmid unnamed1"/>
</dbReference>
<organism evidence="3 4">
    <name type="scientific">Moraxella bovis</name>
    <dbReference type="NCBI Taxonomy" id="476"/>
    <lineage>
        <taxon>Bacteria</taxon>
        <taxon>Pseudomonadati</taxon>
        <taxon>Pseudomonadota</taxon>
        <taxon>Gammaproteobacteria</taxon>
        <taxon>Moraxellales</taxon>
        <taxon>Moraxellaceae</taxon>
        <taxon>Moraxella</taxon>
    </lineage>
</organism>
<reference evidence="3" key="1">
    <citation type="journal article" date="2022" name="BMC Microbiol.">
        <title>Whole genome sequencing of Moraxella bovis strains from North America reveals two genotypes with different genetic determinants.</title>
        <authorList>
            <person name="Wynn E.L."/>
            <person name="Hille M.M."/>
            <person name="Loy J.D."/>
            <person name="Schuller G."/>
            <person name="Kuhn K.L."/>
            <person name="Dickey A.M."/>
            <person name="Bono J.L."/>
            <person name="Clawson M.L."/>
        </authorList>
    </citation>
    <scope>NUCLEOTIDE SEQUENCE</scope>
    <source>
        <strain evidence="3">SAM102599</strain>
    </source>
</reference>
<protein>
    <submittedName>
        <fullName evidence="3">Single-stranded DNA-binding protein</fullName>
    </submittedName>
</protein>
<dbReference type="PROSITE" id="PS50935">
    <property type="entry name" value="SSB"/>
    <property type="match status" value="1"/>
</dbReference>
<dbReference type="InterPro" id="IPR000424">
    <property type="entry name" value="Primosome_PriB/ssb"/>
</dbReference>
<dbReference type="InterPro" id="IPR012340">
    <property type="entry name" value="NA-bd_OB-fold"/>
</dbReference>
<evidence type="ECO:0000256" key="1">
    <source>
        <dbReference type="ARBA" id="ARBA00023125"/>
    </source>
</evidence>
<dbReference type="Pfam" id="PF00436">
    <property type="entry name" value="SSB"/>
    <property type="match status" value="1"/>
</dbReference>
<evidence type="ECO:0000313" key="3">
    <source>
        <dbReference type="EMBL" id="UZA04792.1"/>
    </source>
</evidence>
<sequence length="123" mass="14197">MNKIILTGTVLQEPFFKSYDSSSPKILCAKMQTHDSWTDKKTGDSRGRSQWHTLVFPKRFESTVLSYMAQGRKLLVEGKLCYNPYMINNEKVIVAEIEVSYFEFLDDKQLTEHLSGVDDELPI</sequence>
<proteinExistence type="predicted"/>
<name>A0ABY6MB69_MORBO</name>
<geneLocation type="plasmid" evidence="3 4">
    <name>unnamed1</name>
</geneLocation>
<dbReference type="SUPFAM" id="SSF50249">
    <property type="entry name" value="Nucleic acid-binding proteins"/>
    <property type="match status" value="1"/>
</dbReference>
<keyword evidence="3" id="KW-0614">Plasmid</keyword>